<dbReference type="GO" id="GO:0008270">
    <property type="term" value="F:zinc ion binding"/>
    <property type="evidence" value="ECO:0007669"/>
    <property type="project" value="UniProtKB-UniRule"/>
</dbReference>
<dbReference type="Proteomes" id="UP000198519">
    <property type="component" value="Unassembled WGS sequence"/>
</dbReference>
<keyword evidence="11" id="KW-1185">Reference proteome</keyword>
<evidence type="ECO:0000256" key="3">
    <source>
        <dbReference type="ARBA" id="ARBA00022729"/>
    </source>
</evidence>
<reference evidence="11" key="1">
    <citation type="submission" date="2016-10" db="EMBL/GenBank/DDBJ databases">
        <authorList>
            <person name="Varghese N."/>
            <person name="Submissions S."/>
        </authorList>
    </citation>
    <scope>NUCLEOTIDE SEQUENCE [LARGE SCALE GENOMIC DNA]</scope>
    <source>
        <strain evidence="11">CGMCC 1.7061</strain>
    </source>
</reference>
<keyword evidence="4 8" id="KW-0574">Periplasm</keyword>
<feature type="binding site" evidence="8">
    <location>
        <position position="208"/>
    </location>
    <ligand>
        <name>Zn(2+)</name>
        <dbReference type="ChEBI" id="CHEBI:29105"/>
        <note>catalytic</note>
    </ligand>
</feature>
<dbReference type="EMBL" id="FOUE01000004">
    <property type="protein sequence ID" value="SFM52922.1"/>
    <property type="molecule type" value="Genomic_DNA"/>
</dbReference>
<keyword evidence="5 8" id="KW-0378">Hydrolase</keyword>
<dbReference type="AlphaFoldDB" id="A0A1I4RKY9"/>
<keyword evidence="3 8" id="KW-0732">Signal</keyword>
<dbReference type="PANTHER" id="PTHR22726:SF1">
    <property type="entry name" value="METALLOENDOPEPTIDASE OMA1, MITOCHONDRIAL"/>
    <property type="match status" value="1"/>
</dbReference>
<dbReference type="InterPro" id="IPR030873">
    <property type="entry name" value="Protease_BepA"/>
</dbReference>
<dbReference type="PANTHER" id="PTHR22726">
    <property type="entry name" value="METALLOENDOPEPTIDASE OMA1"/>
    <property type="match status" value="1"/>
</dbReference>
<dbReference type="Pfam" id="PF14559">
    <property type="entry name" value="TPR_19"/>
    <property type="match status" value="2"/>
</dbReference>
<evidence type="ECO:0000256" key="6">
    <source>
        <dbReference type="ARBA" id="ARBA00022833"/>
    </source>
</evidence>
<dbReference type="GO" id="GO:0051603">
    <property type="term" value="P:proteolysis involved in protein catabolic process"/>
    <property type="evidence" value="ECO:0007669"/>
    <property type="project" value="TreeGrafter"/>
</dbReference>
<evidence type="ECO:0000256" key="7">
    <source>
        <dbReference type="ARBA" id="ARBA00023049"/>
    </source>
</evidence>
<evidence type="ECO:0000259" key="9">
    <source>
        <dbReference type="Pfam" id="PF01435"/>
    </source>
</evidence>
<dbReference type="SUPFAM" id="SSF48452">
    <property type="entry name" value="TPR-like"/>
    <property type="match status" value="1"/>
</dbReference>
<dbReference type="STRING" id="488535.SAMN04487963_2821"/>
<keyword evidence="6 8" id="KW-0862">Zinc</keyword>
<comment type="similarity">
    <text evidence="8">Belongs to the peptidase M48 family. BepA subfamily.</text>
</comment>
<dbReference type="EC" id="3.4.-.-" evidence="8"/>
<dbReference type="Gene3D" id="1.25.40.10">
    <property type="entry name" value="Tetratricopeptide repeat domain"/>
    <property type="match status" value="1"/>
</dbReference>
<evidence type="ECO:0000256" key="1">
    <source>
        <dbReference type="ARBA" id="ARBA00022670"/>
    </source>
</evidence>
<dbReference type="InterPro" id="IPR051156">
    <property type="entry name" value="Mito/Outer_Membr_Metalloprot"/>
</dbReference>
<accession>A0A1I4RKY9</accession>
<feature type="domain" description="Peptidase M48" evidence="9">
    <location>
        <begin position="77"/>
        <end position="263"/>
    </location>
</feature>
<evidence type="ECO:0000256" key="5">
    <source>
        <dbReference type="ARBA" id="ARBA00022801"/>
    </source>
</evidence>
<dbReference type="Gene3D" id="3.30.2010.10">
    <property type="entry name" value="Metalloproteases ('zincins'), catalytic domain"/>
    <property type="match status" value="1"/>
</dbReference>
<gene>
    <name evidence="10" type="ORF">SAMN04487963_2821</name>
</gene>
<organism evidence="10 11">
    <name type="scientific">Marinobacter zhejiangensis</name>
    <dbReference type="NCBI Taxonomy" id="488535"/>
    <lineage>
        <taxon>Bacteria</taxon>
        <taxon>Pseudomonadati</taxon>
        <taxon>Pseudomonadota</taxon>
        <taxon>Gammaproteobacteria</taxon>
        <taxon>Pseudomonadales</taxon>
        <taxon>Marinobacteraceae</taxon>
        <taxon>Marinobacter</taxon>
    </lineage>
</organism>
<dbReference type="HAMAP" id="MF_00997">
    <property type="entry name" value="Protease_BepA"/>
    <property type="match status" value="1"/>
</dbReference>
<feature type="signal peptide" evidence="8">
    <location>
        <begin position="1"/>
        <end position="34"/>
    </location>
</feature>
<keyword evidence="1 8" id="KW-0645">Protease</keyword>
<keyword evidence="7 8" id="KW-0482">Metalloprotease</keyword>
<feature type="binding site" evidence="8">
    <location>
        <position position="146"/>
    </location>
    <ligand>
        <name>Zn(2+)</name>
        <dbReference type="ChEBI" id="CHEBI:29105"/>
        <note>catalytic</note>
    </ligand>
</feature>
<dbReference type="InterPro" id="IPR011990">
    <property type="entry name" value="TPR-like_helical_dom_sf"/>
</dbReference>
<evidence type="ECO:0000313" key="11">
    <source>
        <dbReference type="Proteomes" id="UP000198519"/>
    </source>
</evidence>
<feature type="active site" evidence="8">
    <location>
        <position position="143"/>
    </location>
</feature>
<dbReference type="OrthoDB" id="9810445at2"/>
<evidence type="ECO:0000256" key="8">
    <source>
        <dbReference type="HAMAP-Rule" id="MF_00997"/>
    </source>
</evidence>
<feature type="binding site" evidence="8">
    <location>
        <position position="142"/>
    </location>
    <ligand>
        <name>Zn(2+)</name>
        <dbReference type="ChEBI" id="CHEBI:29105"/>
        <note>catalytic</note>
    </ligand>
</feature>
<evidence type="ECO:0000256" key="4">
    <source>
        <dbReference type="ARBA" id="ARBA00022764"/>
    </source>
</evidence>
<comment type="cofactor">
    <cofactor evidence="8">
        <name>Zn(2+)</name>
        <dbReference type="ChEBI" id="CHEBI:29105"/>
    </cofactor>
    <text evidence="8">Binds 1 zinc ion per subunit.</text>
</comment>
<sequence length="494" mass="54069" precursor="true">MTAKPIRSSQYRRLTATGLLSCALLFSAALPTDAQERDLPTIGGLGGGLISEQQEAEIGQQVLAYLRRSEARVEDPLAEDYLQSLIFRLLPAVPLNDKNIHLVLIDSPELNAFAVPGNIVGVNAGLFLHANSEQAFSSVVAHELAHLSQRHFARRLEQQQTSTPMALAGMIAGIVLSAVTKSDLGIAAIAGTQALTAQNMLQYSRAHEKEADRIGLEIMVNSGLDPKGMPQMFEEMMRENRLQGNQVPEYLSTHPLTQSRVSDTWARAEQYPNRRTEDTLEYHLSRARLQVHYLRTPELAIEHFKQLTAQATLQTNPAASYGLAVALLSGGRAADAEQLLRDMLLHQPGRITYTVTLAEALLAQGQSEEANQLTRQALTRNPNNFPISDMLARTELAIGDSAAAVATLKRLTREQPGKETLWRRLAEAEGQARNIVGVHQARAEYALLMGDYPAARRQLLQAQDKEPPGTPNYQAITERLTALGSRGGTQSGSN</sequence>
<protein>
    <recommendedName>
        <fullName evidence="8">Putative beta-barrel assembly-enhancing protease</fullName>
        <ecNumber evidence="8">3.4.-.-</ecNumber>
    </recommendedName>
</protein>
<comment type="subcellular location">
    <subcellularLocation>
        <location evidence="8">Periplasm</location>
    </subcellularLocation>
</comment>
<dbReference type="RefSeq" id="WP_092023651.1">
    <property type="nucleotide sequence ID" value="NZ_FOUE01000004.1"/>
</dbReference>
<dbReference type="Pfam" id="PF01435">
    <property type="entry name" value="Peptidase_M48"/>
    <property type="match status" value="1"/>
</dbReference>
<comment type="function">
    <text evidence="8">Functions as both a chaperone and a metalloprotease. Maintains the integrity of the outer membrane by promoting either the assembly or the elimination of outer membrane proteins, depending on their folding state.</text>
</comment>
<evidence type="ECO:0000256" key="2">
    <source>
        <dbReference type="ARBA" id="ARBA00022723"/>
    </source>
</evidence>
<proteinExistence type="inferred from homology"/>
<keyword evidence="2 8" id="KW-0479">Metal-binding</keyword>
<feature type="chain" id="PRO_5011801279" description="Putative beta-barrel assembly-enhancing protease" evidence="8">
    <location>
        <begin position="35"/>
        <end position="494"/>
    </location>
</feature>
<name>A0A1I4RKY9_9GAMM</name>
<dbReference type="GO" id="GO:0016020">
    <property type="term" value="C:membrane"/>
    <property type="evidence" value="ECO:0007669"/>
    <property type="project" value="InterPro"/>
</dbReference>
<feature type="active site" description="Proton donor" evidence="8">
    <location>
        <position position="212"/>
    </location>
</feature>
<evidence type="ECO:0000313" key="10">
    <source>
        <dbReference type="EMBL" id="SFM52922.1"/>
    </source>
</evidence>
<dbReference type="GO" id="GO:0042597">
    <property type="term" value="C:periplasmic space"/>
    <property type="evidence" value="ECO:0007669"/>
    <property type="project" value="UniProtKB-SubCell"/>
</dbReference>
<dbReference type="GO" id="GO:0004222">
    <property type="term" value="F:metalloendopeptidase activity"/>
    <property type="evidence" value="ECO:0007669"/>
    <property type="project" value="InterPro"/>
</dbReference>
<dbReference type="InterPro" id="IPR001915">
    <property type="entry name" value="Peptidase_M48"/>
</dbReference>